<gene>
    <name evidence="3" type="ORF">SAMN02745752_02896</name>
</gene>
<evidence type="ECO:0000313" key="4">
    <source>
        <dbReference type="Proteomes" id="UP000182350"/>
    </source>
</evidence>
<dbReference type="Proteomes" id="UP000182350">
    <property type="component" value="Unassembled WGS sequence"/>
</dbReference>
<protein>
    <recommendedName>
        <fullName evidence="2">DUF7305 domain-containing protein</fullName>
    </recommendedName>
</protein>
<dbReference type="OrthoDB" id="6120868at2"/>
<dbReference type="Pfam" id="PF23981">
    <property type="entry name" value="DUF7305"/>
    <property type="match status" value="1"/>
</dbReference>
<sequence>MGASLSSSQSAANSQQGFILALSLLMMLFVSAVVVSSINFTGVQARVAQSAMMEPTIRSAAEQGFFTLREVGSAATGANLSSACQSYFAAILPSDAYSYMDENGVQVWWRLDEARSAGDSDCAALLDGQPLSLVVTAWQGTEDGSNIIALQRLGLNVMFENVPPDGSDGDLINTFGNDAARTLGEFRVSAGSAHVYGAAGFGVGVGSHWNSLSRNTDFSPSDLGSDPLKAAQNLTASGIASIAASVLPSGNHTINAATLPTRTVFDREMKVMHLSSLDTGNVTISGGDVVLYVAGDVDIGNITIMPGSSLTLIADGRLNFKGSSVTDSGSMSDSGWPSFVGISFHENSAATSNGNNNNAAIKLQAGSNMRGLLYAPSGEFDLRGNAHHTGQAFAKQIVMSGNSSFTHTQDYAPVGQFRPRTDIDLDYDYY</sequence>
<dbReference type="STRING" id="1122209.SAMN02745752_02896"/>
<dbReference type="RefSeq" id="WP_143142857.1">
    <property type="nucleotide sequence ID" value="NZ_FPJW01000015.1"/>
</dbReference>
<keyword evidence="1" id="KW-0472">Membrane</keyword>
<keyword evidence="4" id="KW-1185">Reference proteome</keyword>
<reference evidence="3 4" key="1">
    <citation type="submission" date="2016-11" db="EMBL/GenBank/DDBJ databases">
        <authorList>
            <person name="Jaros S."/>
            <person name="Januszkiewicz K."/>
            <person name="Wedrychowicz H."/>
        </authorList>
    </citation>
    <scope>NUCLEOTIDE SEQUENCE [LARGE SCALE GENOMIC DNA]</scope>
    <source>
        <strain evidence="3 4">DSM 21637</strain>
    </source>
</reference>
<feature type="transmembrane region" description="Helical" evidence="1">
    <location>
        <begin position="20"/>
        <end position="43"/>
    </location>
</feature>
<evidence type="ECO:0000256" key="1">
    <source>
        <dbReference type="SAM" id="Phobius"/>
    </source>
</evidence>
<evidence type="ECO:0000259" key="2">
    <source>
        <dbReference type="Pfam" id="PF23981"/>
    </source>
</evidence>
<accession>A0A1K1ZZC9</accession>
<organism evidence="3 4">
    <name type="scientific">Marinospirillum alkaliphilum DSM 21637</name>
    <dbReference type="NCBI Taxonomy" id="1122209"/>
    <lineage>
        <taxon>Bacteria</taxon>
        <taxon>Pseudomonadati</taxon>
        <taxon>Pseudomonadota</taxon>
        <taxon>Gammaproteobacteria</taxon>
        <taxon>Oceanospirillales</taxon>
        <taxon>Oceanospirillaceae</taxon>
        <taxon>Marinospirillum</taxon>
    </lineage>
</organism>
<name>A0A1K1ZZC9_9GAMM</name>
<proteinExistence type="predicted"/>
<dbReference type="InterPro" id="IPR055729">
    <property type="entry name" value="DUF7305"/>
</dbReference>
<dbReference type="AlphaFoldDB" id="A0A1K1ZZC9"/>
<evidence type="ECO:0000313" key="3">
    <source>
        <dbReference type="EMBL" id="SFX79432.1"/>
    </source>
</evidence>
<dbReference type="EMBL" id="FPJW01000015">
    <property type="protein sequence ID" value="SFX79432.1"/>
    <property type="molecule type" value="Genomic_DNA"/>
</dbReference>
<keyword evidence="1" id="KW-1133">Transmembrane helix</keyword>
<feature type="domain" description="DUF7305" evidence="2">
    <location>
        <begin position="277"/>
        <end position="409"/>
    </location>
</feature>
<keyword evidence="1" id="KW-0812">Transmembrane</keyword>